<evidence type="ECO:0000256" key="1">
    <source>
        <dbReference type="SAM" id="MobiDB-lite"/>
    </source>
</evidence>
<evidence type="ECO:0000313" key="3">
    <source>
        <dbReference type="Proteomes" id="UP000019116"/>
    </source>
</evidence>
<feature type="region of interest" description="Disordered" evidence="1">
    <location>
        <begin position="187"/>
        <end position="211"/>
    </location>
</feature>
<dbReference type="Gramene" id="TraesCS5B03G1319300.1">
    <property type="protein sequence ID" value="TraesCS5B03G1319300.1.CDS1"/>
    <property type="gene ID" value="TraesCS5B03G1319300"/>
</dbReference>
<dbReference type="OMA" id="KKIMARP"/>
<dbReference type="Gramene" id="TraesLAC5B03G02971430.1">
    <property type="protein sequence ID" value="TraesLAC5B03G02971430.1.CDS1"/>
    <property type="gene ID" value="TraesLAC5B03G02971430"/>
</dbReference>
<dbReference type="STRING" id="4565.A0A3B6LYJ4"/>
<feature type="region of interest" description="Disordered" evidence="1">
    <location>
        <begin position="1"/>
        <end position="112"/>
    </location>
</feature>
<dbReference type="Gramene" id="TraesCS5B02G546900.1">
    <property type="protein sequence ID" value="TraesCS5B02G546900.1.cds1"/>
    <property type="gene ID" value="TraesCS5B02G546900"/>
</dbReference>
<dbReference type="Gramene" id="TraesSTA5B03G03007870.1">
    <property type="protein sequence ID" value="TraesSTA5B03G03007870.1.CDS1"/>
    <property type="gene ID" value="TraesSTA5B03G03007870"/>
</dbReference>
<evidence type="ECO:0000313" key="2">
    <source>
        <dbReference type="EnsemblPlants" id="TraesCS5B02G546900.1.cds1"/>
    </source>
</evidence>
<dbReference type="Pfam" id="PF11321">
    <property type="entry name" value="DUF3123"/>
    <property type="match status" value="1"/>
</dbReference>
<feature type="compositionally biased region" description="Low complexity" evidence="1">
    <location>
        <begin position="193"/>
        <end position="211"/>
    </location>
</feature>
<name>A0A3B6LYJ4_WHEAT</name>
<keyword evidence="3" id="KW-1185">Reference proteome</keyword>
<feature type="compositionally biased region" description="Pro residues" evidence="1">
    <location>
        <begin position="60"/>
        <end position="78"/>
    </location>
</feature>
<dbReference type="InterPro" id="IPR021470">
    <property type="entry name" value="DUF3123"/>
</dbReference>
<organism evidence="2">
    <name type="scientific">Triticum aestivum</name>
    <name type="common">Wheat</name>
    <dbReference type="NCBI Taxonomy" id="4565"/>
    <lineage>
        <taxon>Eukaryota</taxon>
        <taxon>Viridiplantae</taxon>
        <taxon>Streptophyta</taxon>
        <taxon>Embryophyta</taxon>
        <taxon>Tracheophyta</taxon>
        <taxon>Spermatophyta</taxon>
        <taxon>Magnoliopsida</taxon>
        <taxon>Liliopsida</taxon>
        <taxon>Poales</taxon>
        <taxon>Poaceae</taxon>
        <taxon>BOP clade</taxon>
        <taxon>Pooideae</taxon>
        <taxon>Triticodae</taxon>
        <taxon>Triticeae</taxon>
        <taxon>Triticinae</taxon>
        <taxon>Triticum</taxon>
    </lineage>
</organism>
<feature type="compositionally biased region" description="Low complexity" evidence="1">
    <location>
        <begin position="79"/>
        <end position="108"/>
    </location>
</feature>
<protein>
    <submittedName>
        <fullName evidence="2">Uncharacterized protein</fullName>
    </submittedName>
</protein>
<sequence>MPPQFPAGSARPSSASAAPAGGVKRPSLPPTTSLSPPPTKKIARPASAPCLPALSKKVPPRPVPSTAPRPRPPQPPPSASSAARAAGPPKKTAQRPAAEAEAAPGRAAESVHPARRLACGTAVYVRTRYYVVIADGTGRCCLLIWLPARVVSSSDAYHCSVKYAADLHAMFAGKIVRVPVTDVRVAPSHRPSAAPATAKAAQSQRPQQQAP</sequence>
<reference evidence="2" key="2">
    <citation type="submission" date="2018-10" db="UniProtKB">
        <authorList>
            <consortium name="EnsemblPlants"/>
        </authorList>
    </citation>
    <scope>IDENTIFICATION</scope>
</reference>
<dbReference type="EnsemblPlants" id="TraesCS5B02G546900.1">
    <property type="protein sequence ID" value="TraesCS5B02G546900.1.cds1"/>
    <property type="gene ID" value="TraesCS5B02G546900"/>
</dbReference>
<dbReference type="Gramene" id="TraesRN5B0101289700.1">
    <property type="protein sequence ID" value="TraesRN5B0101289700.1"/>
    <property type="gene ID" value="TraesRN5B0101289700"/>
</dbReference>
<reference evidence="2" key="1">
    <citation type="submission" date="2018-08" db="EMBL/GenBank/DDBJ databases">
        <authorList>
            <person name="Rossello M."/>
        </authorList>
    </citation>
    <scope>NUCLEOTIDE SEQUENCE [LARGE SCALE GENOMIC DNA]</scope>
    <source>
        <strain evidence="2">cv. Chinese Spring</strain>
    </source>
</reference>
<feature type="compositionally biased region" description="Low complexity" evidence="1">
    <location>
        <begin position="1"/>
        <end position="22"/>
    </location>
</feature>
<proteinExistence type="predicted"/>
<dbReference type="Proteomes" id="UP000019116">
    <property type="component" value="Chromosome 5B"/>
</dbReference>
<dbReference type="AlphaFoldDB" id="A0A3B6LYJ4"/>
<accession>A0A3B6LYJ4</accession>